<organism evidence="2 3">
    <name type="scientific">Actinocorallia aurantiaca</name>
    <dbReference type="NCBI Taxonomy" id="46204"/>
    <lineage>
        <taxon>Bacteria</taxon>
        <taxon>Bacillati</taxon>
        <taxon>Actinomycetota</taxon>
        <taxon>Actinomycetes</taxon>
        <taxon>Streptosporangiales</taxon>
        <taxon>Thermomonosporaceae</taxon>
        <taxon>Actinocorallia</taxon>
    </lineage>
</organism>
<keyword evidence="1" id="KW-0472">Membrane</keyword>
<dbReference type="RefSeq" id="WP_344448157.1">
    <property type="nucleotide sequence ID" value="NZ_BAAATZ010000002.1"/>
</dbReference>
<gene>
    <name evidence="2" type="ORF">GCM10010439_02220</name>
</gene>
<accession>A0ABP6G7S8</accession>
<feature type="transmembrane region" description="Helical" evidence="1">
    <location>
        <begin position="57"/>
        <end position="77"/>
    </location>
</feature>
<name>A0ABP6G7S8_9ACTN</name>
<protein>
    <submittedName>
        <fullName evidence="2">Uncharacterized protein</fullName>
    </submittedName>
</protein>
<feature type="transmembrane region" description="Helical" evidence="1">
    <location>
        <begin position="30"/>
        <end position="50"/>
    </location>
</feature>
<evidence type="ECO:0000256" key="1">
    <source>
        <dbReference type="SAM" id="Phobius"/>
    </source>
</evidence>
<comment type="caution">
    <text evidence="2">The sequence shown here is derived from an EMBL/GenBank/DDBJ whole genome shotgun (WGS) entry which is preliminary data.</text>
</comment>
<keyword evidence="1" id="KW-0812">Transmembrane</keyword>
<dbReference type="EMBL" id="BAAATZ010000002">
    <property type="protein sequence ID" value="GAA2718701.1"/>
    <property type="molecule type" value="Genomic_DNA"/>
</dbReference>
<keyword evidence="3" id="KW-1185">Reference proteome</keyword>
<reference evidence="3" key="1">
    <citation type="journal article" date="2019" name="Int. J. Syst. Evol. Microbiol.">
        <title>The Global Catalogue of Microorganisms (GCM) 10K type strain sequencing project: providing services to taxonomists for standard genome sequencing and annotation.</title>
        <authorList>
            <consortium name="The Broad Institute Genomics Platform"/>
            <consortium name="The Broad Institute Genome Sequencing Center for Infectious Disease"/>
            <person name="Wu L."/>
            <person name="Ma J."/>
        </authorList>
    </citation>
    <scope>NUCLEOTIDE SEQUENCE [LARGE SCALE GENOMIC DNA]</scope>
    <source>
        <strain evidence="3">JCM 8201</strain>
    </source>
</reference>
<evidence type="ECO:0000313" key="3">
    <source>
        <dbReference type="Proteomes" id="UP001501842"/>
    </source>
</evidence>
<evidence type="ECO:0000313" key="2">
    <source>
        <dbReference type="EMBL" id="GAA2718701.1"/>
    </source>
</evidence>
<keyword evidence="1" id="KW-1133">Transmembrane helix</keyword>
<dbReference type="Proteomes" id="UP001501842">
    <property type="component" value="Unassembled WGS sequence"/>
</dbReference>
<proteinExistence type="predicted"/>
<sequence>MGKAVLGTTVLVAFTSATVLYGSATLTDGIFQLAAVVVLFTGTVAVVLACGWHRRTAWVAAPVLLLTGATGLAFTGLPEQAMLALIRDDLQRMAEGGRGGEVWPYRVGEPVREGTAVLLPVSGTGWIFSHEGFVYAPDGASTIPPLGEGFESLRFWHLDGPWYRYYVMET</sequence>